<dbReference type="FunCoup" id="D3BAL1">
    <property type="interactions" value="4"/>
</dbReference>
<gene>
    <name evidence="3" type="ORF">PPL_05589</name>
</gene>
<dbReference type="PANTHER" id="PTHR14336">
    <property type="entry name" value="TANDEM PH DOMAIN CONTAINING PROTEIN"/>
    <property type="match status" value="1"/>
</dbReference>
<dbReference type="SUPFAM" id="SSF50729">
    <property type="entry name" value="PH domain-like"/>
    <property type="match status" value="1"/>
</dbReference>
<evidence type="ECO:0000313" key="4">
    <source>
        <dbReference type="Proteomes" id="UP000001396"/>
    </source>
</evidence>
<protein>
    <submittedName>
        <fullName evidence="3">Pleckstrin domain-containing protein</fullName>
    </submittedName>
</protein>
<dbReference type="SMART" id="SM00233">
    <property type="entry name" value="PH"/>
    <property type="match status" value="1"/>
</dbReference>
<feature type="compositionally biased region" description="Polar residues" evidence="1">
    <location>
        <begin position="180"/>
        <end position="189"/>
    </location>
</feature>
<dbReference type="AlphaFoldDB" id="D3BAL1"/>
<dbReference type="OMA" id="CYSVGRD"/>
<evidence type="ECO:0000313" key="3">
    <source>
        <dbReference type="EMBL" id="EFA81598.1"/>
    </source>
</evidence>
<dbReference type="GeneID" id="31361073"/>
<dbReference type="InterPro" id="IPR011993">
    <property type="entry name" value="PH-like_dom_sf"/>
</dbReference>
<proteinExistence type="predicted"/>
<dbReference type="InterPro" id="IPR051707">
    <property type="entry name" value="PI-Interact_SigTrans_Reg"/>
</dbReference>
<reference evidence="3 4" key="1">
    <citation type="journal article" date="2011" name="Genome Res.">
        <title>Phylogeny-wide analysis of social amoeba genomes highlights ancient origins for complex intercellular communication.</title>
        <authorList>
            <person name="Heidel A.J."/>
            <person name="Lawal H.M."/>
            <person name="Felder M."/>
            <person name="Schilde C."/>
            <person name="Helps N.R."/>
            <person name="Tunggal B."/>
            <person name="Rivero F."/>
            <person name="John U."/>
            <person name="Schleicher M."/>
            <person name="Eichinger L."/>
            <person name="Platzer M."/>
            <person name="Noegel A.A."/>
            <person name="Schaap P."/>
            <person name="Gloeckner G."/>
        </authorList>
    </citation>
    <scope>NUCLEOTIDE SEQUENCE [LARGE SCALE GENOMIC DNA]</scope>
    <source>
        <strain evidence="4">ATCC 26659 / Pp 5 / PN500</strain>
    </source>
</reference>
<evidence type="ECO:0000259" key="2">
    <source>
        <dbReference type="PROSITE" id="PS50003"/>
    </source>
</evidence>
<dbReference type="RefSeq" id="XP_020433715.1">
    <property type="nucleotide sequence ID" value="XM_020576466.1"/>
</dbReference>
<dbReference type="InParanoid" id="D3BAL1"/>
<dbReference type="Proteomes" id="UP000001396">
    <property type="component" value="Unassembled WGS sequence"/>
</dbReference>
<dbReference type="PROSITE" id="PS50003">
    <property type="entry name" value="PH_DOMAIN"/>
    <property type="match status" value="1"/>
</dbReference>
<feature type="domain" description="PH" evidence="2">
    <location>
        <begin position="19"/>
        <end position="163"/>
    </location>
</feature>
<accession>D3BAL1</accession>
<dbReference type="InterPro" id="IPR001849">
    <property type="entry name" value="PH_domain"/>
</dbReference>
<dbReference type="Gene3D" id="2.30.29.30">
    <property type="entry name" value="Pleckstrin-homology domain (PH domain)/Phosphotyrosine-binding domain (PTB)"/>
    <property type="match status" value="1"/>
</dbReference>
<sequence>MATQQPDQQLQVSVAQLAPADREGWLTKQGGAIKTWRRRWFVLKGKKLYYFKNKTVSLNQSSYSFHSSLHFSITIQNRSMNQTKYQTVTINLSRLKLVGVADDGEATGLIEFEPESFVKDERDKDKKKKFMFSLGTSKRVYYIYAESETDMKQWIESIRRNLGEGSSGSTSPTPKVTTTIDATPKTNGTAPAIEKPISASSPRAKISNAKTTIQFLRDDDSKVLEFWQIWSESIPPQGDLQSGTSIEFHVATSMDMQKLTWRTAGPQNIFIQKMVDFFWNVGAPETEIDRLNDVGALINPVKIGSWIDMSDKGGMDGGWYFPVDIPLKLAIEASDIGEPTRKLAEWAEANEVLNCYSVGRDMGAAPPRQTEIRLKLPGSDFNAQLNLAVDAFKTFQFPALPNDALNILRQGSNDTTGGLCLSVITSSEGFVRLGLLVPKPSRDIVEKLMEYQMAPKDKISKFEQQLGGVGPAYVEYQFLQKGFGYTVYKEGFDIVLHYFVGEDHAE</sequence>
<organism evidence="3 4">
    <name type="scientific">Heterostelium pallidum (strain ATCC 26659 / Pp 5 / PN500)</name>
    <name type="common">Cellular slime mold</name>
    <name type="synonym">Polysphondylium pallidum</name>
    <dbReference type="NCBI Taxonomy" id="670386"/>
    <lineage>
        <taxon>Eukaryota</taxon>
        <taxon>Amoebozoa</taxon>
        <taxon>Evosea</taxon>
        <taxon>Eumycetozoa</taxon>
        <taxon>Dictyostelia</taxon>
        <taxon>Acytosteliales</taxon>
        <taxon>Acytosteliaceae</taxon>
        <taxon>Heterostelium</taxon>
    </lineage>
</organism>
<dbReference type="Pfam" id="PF00169">
    <property type="entry name" value="PH"/>
    <property type="match status" value="1"/>
</dbReference>
<keyword evidence="4" id="KW-1185">Reference proteome</keyword>
<evidence type="ECO:0000256" key="1">
    <source>
        <dbReference type="SAM" id="MobiDB-lite"/>
    </source>
</evidence>
<feature type="compositionally biased region" description="Low complexity" evidence="1">
    <location>
        <begin position="167"/>
        <end position="179"/>
    </location>
</feature>
<comment type="caution">
    <text evidence="3">The sequence shown here is derived from an EMBL/GenBank/DDBJ whole genome shotgun (WGS) entry which is preliminary data.</text>
</comment>
<feature type="region of interest" description="Disordered" evidence="1">
    <location>
        <begin position="162"/>
        <end position="203"/>
    </location>
</feature>
<dbReference type="EMBL" id="ADBJ01000025">
    <property type="protein sequence ID" value="EFA81598.1"/>
    <property type="molecule type" value="Genomic_DNA"/>
</dbReference>
<name>D3BAL1_HETP5</name>